<evidence type="ECO:0000256" key="1">
    <source>
        <dbReference type="ARBA" id="ARBA00004127"/>
    </source>
</evidence>
<dbReference type="Gene3D" id="3.30.70.1350">
    <property type="entry name" value="Cation efflux protein, cytoplasmic domain"/>
    <property type="match status" value="1"/>
</dbReference>
<dbReference type="InterPro" id="IPR058533">
    <property type="entry name" value="Cation_efflux_TM"/>
</dbReference>
<feature type="transmembrane region" description="Helical" evidence="8">
    <location>
        <begin position="178"/>
        <end position="200"/>
    </location>
</feature>
<feature type="transmembrane region" description="Helical" evidence="8">
    <location>
        <begin position="285"/>
        <end position="306"/>
    </location>
</feature>
<protein>
    <recommendedName>
        <fullName evidence="13">Cation efflux protein cytoplasmic domain-containing protein</fullName>
    </recommendedName>
</protein>
<reference evidence="11" key="1">
    <citation type="submission" date="2019-07" db="EMBL/GenBank/DDBJ databases">
        <title>Annotation for the trematode Paragonimus miyazaki's.</title>
        <authorList>
            <person name="Choi Y.-J."/>
        </authorList>
    </citation>
    <scope>NUCLEOTIDE SEQUENCE</scope>
    <source>
        <strain evidence="11">Japan</strain>
    </source>
</reference>
<dbReference type="FunFam" id="3.30.70.1350:FF:000001">
    <property type="entry name" value="Metal tolerance protein 11"/>
    <property type="match status" value="1"/>
</dbReference>
<feature type="domain" description="Cation efflux protein transmembrane" evidence="9">
    <location>
        <begin position="181"/>
        <end position="385"/>
    </location>
</feature>
<dbReference type="PANTHER" id="PTHR43840">
    <property type="entry name" value="MITOCHONDRIAL METAL TRANSPORTER 1-RELATED"/>
    <property type="match status" value="1"/>
</dbReference>
<evidence type="ECO:0000256" key="2">
    <source>
        <dbReference type="ARBA" id="ARBA00008873"/>
    </source>
</evidence>
<dbReference type="Pfam" id="PF01545">
    <property type="entry name" value="Cation_efflux"/>
    <property type="match status" value="1"/>
</dbReference>
<proteinExistence type="inferred from homology"/>
<keyword evidence="3" id="KW-0813">Transport</keyword>
<feature type="transmembrane region" description="Helical" evidence="8">
    <location>
        <begin position="206"/>
        <end position="226"/>
    </location>
</feature>
<dbReference type="GO" id="GO:0008324">
    <property type="term" value="F:monoatomic cation transmembrane transporter activity"/>
    <property type="evidence" value="ECO:0007669"/>
    <property type="project" value="InterPro"/>
</dbReference>
<keyword evidence="7 8" id="KW-0472">Membrane</keyword>
<comment type="similarity">
    <text evidence="2">Belongs to the cation diffusion facilitator (CDF) transporter (TC 2.A.4) family. SLC30A subfamily.</text>
</comment>
<dbReference type="InterPro" id="IPR027469">
    <property type="entry name" value="Cation_efflux_TMD_sf"/>
</dbReference>
<keyword evidence="4 8" id="KW-0812">Transmembrane</keyword>
<comment type="subcellular location">
    <subcellularLocation>
        <location evidence="1">Endomembrane system</location>
        <topology evidence="1">Multi-pass membrane protein</topology>
    </subcellularLocation>
</comment>
<evidence type="ECO:0000256" key="5">
    <source>
        <dbReference type="ARBA" id="ARBA00022989"/>
    </source>
</evidence>
<dbReference type="EMBL" id="JTDE01000254">
    <property type="protein sequence ID" value="KAF7261817.1"/>
    <property type="molecule type" value="Genomic_DNA"/>
</dbReference>
<feature type="transmembrane region" description="Helical" evidence="8">
    <location>
        <begin position="357"/>
        <end position="375"/>
    </location>
</feature>
<evidence type="ECO:0000313" key="12">
    <source>
        <dbReference type="Proteomes" id="UP000822476"/>
    </source>
</evidence>
<feature type="domain" description="Cation efflux protein cytoplasmic" evidence="10">
    <location>
        <begin position="391"/>
        <end position="466"/>
    </location>
</feature>
<dbReference type="SUPFAM" id="SSF161111">
    <property type="entry name" value="Cation efflux protein transmembrane domain-like"/>
    <property type="match status" value="1"/>
</dbReference>
<evidence type="ECO:0000256" key="6">
    <source>
        <dbReference type="ARBA" id="ARBA00023065"/>
    </source>
</evidence>
<dbReference type="Gene3D" id="1.20.1510.10">
    <property type="entry name" value="Cation efflux protein transmembrane domain"/>
    <property type="match status" value="1"/>
</dbReference>
<keyword evidence="5 8" id="KW-1133">Transmembrane helix</keyword>
<sequence length="475" mass="54140">MLEHKIIEQIVYRSVIFRIRYWYYQLKRITSKLTLLAKNTTTYIGNSMSTLNSNGSASMNTEDGMELTQRLCHQCRSTQRGDLSSVETGQTDDETISHAFTSVQNWRTHPIELFVCQLSDNNVELKKASRMVRKFYKKQDAHIKELEKLTVFDDANTEDDRSVRSDRVNVVVRRSTTIILRIVFFSNLILFLGKAVASAISGSLSIISSLLDSCVDLASGGIMWYASRQMRKRRPYSYPQGRTRFEPIAIIVLAVFMATISLQLLVESGEAIYRMSKNEKGPPNITDTILLILTAIIVVKLVLWFICAKFGHSPAVRALMVDQRNDVFSNAASLLFTGLASRLPPLLEDKRFAELKYLDPIGAILMSLYIIFSWYQLGAEQTRNLAGHTADPEFIQKIAFVSLNHHPAIERLDTIRAFHFGCHFLVEVDIVLPMGMRLKEAHDIGEELQKKLEKVEGVERAFVHLDYEFTHHPEN</sequence>
<evidence type="ECO:0000256" key="7">
    <source>
        <dbReference type="ARBA" id="ARBA00023136"/>
    </source>
</evidence>
<dbReference type="GO" id="GO:0016020">
    <property type="term" value="C:membrane"/>
    <property type="evidence" value="ECO:0007669"/>
    <property type="project" value="InterPro"/>
</dbReference>
<dbReference type="InterPro" id="IPR002524">
    <property type="entry name" value="Cation_efflux"/>
</dbReference>
<dbReference type="InterPro" id="IPR027470">
    <property type="entry name" value="Cation_efflux_CTD"/>
</dbReference>
<feature type="transmembrane region" description="Helical" evidence="8">
    <location>
        <begin position="327"/>
        <end position="345"/>
    </location>
</feature>
<dbReference type="GO" id="GO:0012505">
    <property type="term" value="C:endomembrane system"/>
    <property type="evidence" value="ECO:0007669"/>
    <property type="project" value="UniProtKB-SubCell"/>
</dbReference>
<dbReference type="NCBIfam" id="TIGR01297">
    <property type="entry name" value="CDF"/>
    <property type="match status" value="1"/>
</dbReference>
<comment type="caution">
    <text evidence="11">The sequence shown here is derived from an EMBL/GenBank/DDBJ whole genome shotgun (WGS) entry which is preliminary data.</text>
</comment>
<feature type="transmembrane region" description="Helical" evidence="8">
    <location>
        <begin position="247"/>
        <end position="265"/>
    </location>
</feature>
<accession>A0A8S9ZCF8</accession>
<evidence type="ECO:0000259" key="10">
    <source>
        <dbReference type="Pfam" id="PF16916"/>
    </source>
</evidence>
<dbReference type="FunFam" id="1.20.1510.10:FF:000005">
    <property type="entry name" value="Putative Cation diffusion facilitator 1"/>
    <property type="match status" value="1"/>
</dbReference>
<evidence type="ECO:0000256" key="8">
    <source>
        <dbReference type="SAM" id="Phobius"/>
    </source>
</evidence>
<gene>
    <name evidence="11" type="ORF">EG68_01030</name>
</gene>
<evidence type="ECO:0000259" key="9">
    <source>
        <dbReference type="Pfam" id="PF01545"/>
    </source>
</evidence>
<dbReference type="SUPFAM" id="SSF160240">
    <property type="entry name" value="Cation efflux protein cytoplasmic domain-like"/>
    <property type="match status" value="1"/>
</dbReference>
<organism evidence="11 12">
    <name type="scientific">Paragonimus skrjabini miyazakii</name>
    <dbReference type="NCBI Taxonomy" id="59628"/>
    <lineage>
        <taxon>Eukaryota</taxon>
        <taxon>Metazoa</taxon>
        <taxon>Spiralia</taxon>
        <taxon>Lophotrochozoa</taxon>
        <taxon>Platyhelminthes</taxon>
        <taxon>Trematoda</taxon>
        <taxon>Digenea</taxon>
        <taxon>Plagiorchiida</taxon>
        <taxon>Troglotremata</taxon>
        <taxon>Troglotrematidae</taxon>
        <taxon>Paragonimus</taxon>
    </lineage>
</organism>
<dbReference type="InterPro" id="IPR036837">
    <property type="entry name" value="Cation_efflux_CTD_sf"/>
</dbReference>
<evidence type="ECO:0000256" key="3">
    <source>
        <dbReference type="ARBA" id="ARBA00022448"/>
    </source>
</evidence>
<name>A0A8S9ZCF8_9TREM</name>
<keyword evidence="12" id="KW-1185">Reference proteome</keyword>
<keyword evidence="6" id="KW-0406">Ion transport</keyword>
<dbReference type="AlphaFoldDB" id="A0A8S9ZCF8"/>
<evidence type="ECO:0008006" key="13">
    <source>
        <dbReference type="Google" id="ProtNLM"/>
    </source>
</evidence>
<dbReference type="OrthoDB" id="78296at2759"/>
<dbReference type="Proteomes" id="UP000822476">
    <property type="component" value="Unassembled WGS sequence"/>
</dbReference>
<dbReference type="InterPro" id="IPR050291">
    <property type="entry name" value="CDF_Transporter"/>
</dbReference>
<evidence type="ECO:0000313" key="11">
    <source>
        <dbReference type="EMBL" id="KAF7261817.1"/>
    </source>
</evidence>
<dbReference type="PANTHER" id="PTHR43840:SF13">
    <property type="entry name" value="CATION EFFLUX PROTEIN CYTOPLASMIC DOMAIN-CONTAINING PROTEIN"/>
    <property type="match status" value="1"/>
</dbReference>
<evidence type="ECO:0000256" key="4">
    <source>
        <dbReference type="ARBA" id="ARBA00022692"/>
    </source>
</evidence>
<dbReference type="Pfam" id="PF16916">
    <property type="entry name" value="ZT_dimer"/>
    <property type="match status" value="1"/>
</dbReference>